<organism evidence="2 3">
    <name type="scientific">Trachymyrmex septentrionalis</name>
    <dbReference type="NCBI Taxonomy" id="34720"/>
    <lineage>
        <taxon>Eukaryota</taxon>
        <taxon>Metazoa</taxon>
        <taxon>Ecdysozoa</taxon>
        <taxon>Arthropoda</taxon>
        <taxon>Hexapoda</taxon>
        <taxon>Insecta</taxon>
        <taxon>Pterygota</taxon>
        <taxon>Neoptera</taxon>
        <taxon>Endopterygota</taxon>
        <taxon>Hymenoptera</taxon>
        <taxon>Apocrita</taxon>
        <taxon>Aculeata</taxon>
        <taxon>Formicoidea</taxon>
        <taxon>Formicidae</taxon>
        <taxon>Myrmicinae</taxon>
        <taxon>Trachymyrmex</taxon>
    </lineage>
</organism>
<sequence>MTNVWRRDLPVDCEDRAKRRRGEERIAAWRSRRATTNSATRPKAHSRVRSGGGGGASAGREEAEEETDPFLVIPPLPPHRSFLALPPSAIERGTRGNPLFCVWLKPGASGGASARPDKNYCINRRNVNNRITYFSVEPSGGLLIERSLSIANAYHPRQHPTYNPFVPIRRMKYFHVRKKRKKKRRDHAPRFSLRIDSGIVGAYATAAAAAAAAAAARAAVAAAVEEEEEDEEEEEEEEEGPCQPACRPNRASSIGERSGSLFWLDRSRRDSE</sequence>
<feature type="region of interest" description="Disordered" evidence="1">
    <location>
        <begin position="1"/>
        <end position="74"/>
    </location>
</feature>
<accession>A0A195FUI6</accession>
<feature type="compositionally biased region" description="Acidic residues" evidence="1">
    <location>
        <begin position="224"/>
        <end position="240"/>
    </location>
</feature>
<gene>
    <name evidence="2" type="ORF">ALC56_01271</name>
</gene>
<evidence type="ECO:0000313" key="2">
    <source>
        <dbReference type="EMBL" id="KYN44300.1"/>
    </source>
</evidence>
<feature type="compositionally biased region" description="Basic and acidic residues" evidence="1">
    <location>
        <begin position="1"/>
        <end position="27"/>
    </location>
</feature>
<dbReference type="STRING" id="34720.A0A195FUI6"/>
<name>A0A195FUI6_9HYME</name>
<evidence type="ECO:0000313" key="3">
    <source>
        <dbReference type="Proteomes" id="UP000078541"/>
    </source>
</evidence>
<evidence type="ECO:0000256" key="1">
    <source>
        <dbReference type="SAM" id="MobiDB-lite"/>
    </source>
</evidence>
<feature type="region of interest" description="Disordered" evidence="1">
    <location>
        <begin position="222"/>
        <end position="254"/>
    </location>
</feature>
<protein>
    <submittedName>
        <fullName evidence="2">Uncharacterized protein</fullName>
    </submittedName>
</protein>
<keyword evidence="3" id="KW-1185">Reference proteome</keyword>
<proteinExistence type="predicted"/>
<dbReference type="EMBL" id="KQ981241">
    <property type="protein sequence ID" value="KYN44300.1"/>
    <property type="molecule type" value="Genomic_DNA"/>
</dbReference>
<reference evidence="2 3" key="1">
    <citation type="submission" date="2016-03" db="EMBL/GenBank/DDBJ databases">
        <title>Trachymyrmex septentrionalis WGS genome.</title>
        <authorList>
            <person name="Nygaard S."/>
            <person name="Hu H."/>
            <person name="Boomsma J."/>
            <person name="Zhang G."/>
        </authorList>
    </citation>
    <scope>NUCLEOTIDE SEQUENCE [LARGE SCALE GENOMIC DNA]</scope>
    <source>
        <strain evidence="2">Tsep2-gDNA-1</strain>
        <tissue evidence="2">Whole body</tissue>
    </source>
</reference>
<dbReference type="AlphaFoldDB" id="A0A195FUI6"/>
<dbReference type="Proteomes" id="UP000078541">
    <property type="component" value="Unassembled WGS sequence"/>
</dbReference>